<accession>A0A2P8D1Y0</accession>
<dbReference type="OrthoDB" id="4846903at2"/>
<dbReference type="EMBL" id="PYGD01000006">
    <property type="protein sequence ID" value="PSK91222.1"/>
    <property type="molecule type" value="Genomic_DNA"/>
</dbReference>
<dbReference type="AlphaFoldDB" id="A0A2P8D1Y0"/>
<gene>
    <name evidence="1" type="ORF">B0I18_106234</name>
</gene>
<organism evidence="1 2">
    <name type="scientific">Taibaiella chishuiensis</name>
    <dbReference type="NCBI Taxonomy" id="1434707"/>
    <lineage>
        <taxon>Bacteria</taxon>
        <taxon>Pseudomonadati</taxon>
        <taxon>Bacteroidota</taxon>
        <taxon>Chitinophagia</taxon>
        <taxon>Chitinophagales</taxon>
        <taxon>Chitinophagaceae</taxon>
        <taxon>Taibaiella</taxon>
    </lineage>
</organism>
<sequence length="310" mass="34181">MLSRSPFQRRLNLLYRSPQQLQQEVEDNAELPAELAAWLGRLRLLNGVPINYLVPDEGMLPPESIRFFYLDPNWAAALLDGAYSIGRNLTISGDTNSMALDRASAPMTNKHRDLAAAAMRPGLLGQEEPVIDFNTVSGFILRSSLVQNYPGMGVNPYPLGGTPDNPDPTKVVLLNILRMEQLGPNSDTLICLIEGDAYRIDIHEAPEALHYGLDSYKDENGQVTSSKTIFPFTKTGNPQHPSVTMDMQNPQFLNLDTYFRTSDPRTLNMSALAALIGSKQTPALASIDAAEMGFEMTEGVGMVSFYNKQN</sequence>
<dbReference type="RefSeq" id="WP_146146774.1">
    <property type="nucleotide sequence ID" value="NZ_PYGD01000006.1"/>
</dbReference>
<proteinExistence type="predicted"/>
<comment type="caution">
    <text evidence="1">The sequence shown here is derived from an EMBL/GenBank/DDBJ whole genome shotgun (WGS) entry which is preliminary data.</text>
</comment>
<dbReference type="Proteomes" id="UP000240572">
    <property type="component" value="Unassembled WGS sequence"/>
</dbReference>
<evidence type="ECO:0000313" key="2">
    <source>
        <dbReference type="Proteomes" id="UP000240572"/>
    </source>
</evidence>
<protein>
    <submittedName>
        <fullName evidence="1">Uncharacterized protein</fullName>
    </submittedName>
</protein>
<evidence type="ECO:0000313" key="1">
    <source>
        <dbReference type="EMBL" id="PSK91222.1"/>
    </source>
</evidence>
<keyword evidence="2" id="KW-1185">Reference proteome</keyword>
<reference evidence="1 2" key="1">
    <citation type="submission" date="2018-03" db="EMBL/GenBank/DDBJ databases">
        <title>Genomic Encyclopedia of Type Strains, Phase III (KMG-III): the genomes of soil and plant-associated and newly described type strains.</title>
        <authorList>
            <person name="Whitman W."/>
        </authorList>
    </citation>
    <scope>NUCLEOTIDE SEQUENCE [LARGE SCALE GENOMIC DNA]</scope>
    <source>
        <strain evidence="1 2">CGMCC 1.12700</strain>
    </source>
</reference>
<name>A0A2P8D1Y0_9BACT</name>